<evidence type="ECO:0000256" key="10">
    <source>
        <dbReference type="ARBA" id="ARBA00023136"/>
    </source>
</evidence>
<dbReference type="GO" id="GO:0010507">
    <property type="term" value="P:negative regulation of autophagy"/>
    <property type="evidence" value="ECO:0007669"/>
    <property type="project" value="TreeGrafter"/>
</dbReference>
<feature type="coiled-coil region" evidence="14">
    <location>
        <begin position="509"/>
        <end position="546"/>
    </location>
</feature>
<keyword evidence="10" id="KW-0472">Membrane</keyword>
<keyword evidence="7" id="KW-0256">Endoplasmic reticulum</keyword>
<dbReference type="InterPro" id="IPR048994">
    <property type="entry name" value="PH-GRAM_MTMR6-9"/>
</dbReference>
<evidence type="ECO:0000256" key="1">
    <source>
        <dbReference type="ARBA" id="ARBA00004240"/>
    </source>
</evidence>
<comment type="similarity">
    <text evidence="4">Belongs to the protein-tyrosine phosphatase family. Non-receptor class myotubularin subfamily.</text>
</comment>
<gene>
    <name evidence="16" type="primary">Mtmr9_0</name>
    <name evidence="16" type="ORF">ONYCOR_R10497</name>
</gene>
<dbReference type="GO" id="GO:0019903">
    <property type="term" value="F:protein phosphatase binding"/>
    <property type="evidence" value="ECO:0007669"/>
    <property type="project" value="TreeGrafter"/>
</dbReference>
<dbReference type="GO" id="GO:0048471">
    <property type="term" value="C:perinuclear region of cytoplasm"/>
    <property type="evidence" value="ECO:0007669"/>
    <property type="project" value="UniProtKB-SubCell"/>
</dbReference>
<dbReference type="Gene3D" id="2.30.29.30">
    <property type="entry name" value="Pleckstrin-homology domain (PH domain)/Phosphotyrosine-binding domain (PTB)"/>
    <property type="match status" value="1"/>
</dbReference>
<evidence type="ECO:0000313" key="17">
    <source>
        <dbReference type="Proteomes" id="UP000550309"/>
    </source>
</evidence>
<evidence type="ECO:0000256" key="13">
    <source>
        <dbReference type="ARBA" id="ARBA00077527"/>
    </source>
</evidence>
<reference evidence="16 17" key="1">
    <citation type="submission" date="2019-09" db="EMBL/GenBank/DDBJ databases">
        <title>Bird 10,000 Genomes (B10K) Project - Family phase.</title>
        <authorList>
            <person name="Zhang G."/>
        </authorList>
    </citation>
    <scope>NUCLEOTIDE SEQUENCE [LARGE SCALE GENOMIC DNA]</scope>
    <source>
        <strain evidence="16">B10K-DU-028-75</strain>
        <tissue evidence="16">Mixed tissue sample</tissue>
    </source>
</reference>
<feature type="non-terminal residue" evidence="16">
    <location>
        <position position="1"/>
    </location>
</feature>
<name>A0A7K5Z9V9_ONYCO</name>
<evidence type="ECO:0000256" key="2">
    <source>
        <dbReference type="ARBA" id="ARBA00004556"/>
    </source>
</evidence>
<keyword evidence="11" id="KW-0966">Cell projection</keyword>
<evidence type="ECO:0000256" key="9">
    <source>
        <dbReference type="ARBA" id="ARBA00023054"/>
    </source>
</evidence>
<dbReference type="FunFam" id="2.30.29.30:FF:000240">
    <property type="entry name" value="Myotubularin-related protein 9"/>
    <property type="match status" value="1"/>
</dbReference>
<dbReference type="InterPro" id="IPR030564">
    <property type="entry name" value="Myotubularin"/>
</dbReference>
<evidence type="ECO:0000313" key="16">
    <source>
        <dbReference type="EMBL" id="NWU74289.1"/>
    </source>
</evidence>
<dbReference type="Pfam" id="PF21098">
    <property type="entry name" value="PH-GRAM_MTMR6-like"/>
    <property type="match status" value="1"/>
</dbReference>
<dbReference type="OrthoDB" id="271628at2759"/>
<dbReference type="PANTHER" id="PTHR10807:SF56">
    <property type="entry name" value="MYOTUBULARIN-RELATED PROTEIN 9"/>
    <property type="match status" value="1"/>
</dbReference>
<evidence type="ECO:0000256" key="8">
    <source>
        <dbReference type="ARBA" id="ARBA00022990"/>
    </source>
</evidence>
<evidence type="ECO:0000256" key="4">
    <source>
        <dbReference type="ARBA" id="ARBA00007471"/>
    </source>
</evidence>
<dbReference type="SUPFAM" id="SSF50729">
    <property type="entry name" value="PH domain-like"/>
    <property type="match status" value="1"/>
</dbReference>
<keyword evidence="5" id="KW-1003">Cell membrane</keyword>
<dbReference type="GO" id="GO:0005783">
    <property type="term" value="C:endoplasmic reticulum"/>
    <property type="evidence" value="ECO:0007669"/>
    <property type="project" value="UniProtKB-SubCell"/>
</dbReference>
<keyword evidence="9 14" id="KW-0175">Coiled coil</keyword>
<dbReference type="GO" id="GO:0032587">
    <property type="term" value="C:ruffle membrane"/>
    <property type="evidence" value="ECO:0007669"/>
    <property type="project" value="UniProtKB-SubCell"/>
</dbReference>
<protein>
    <recommendedName>
        <fullName evidence="12">Myotubularin-related protein 9</fullName>
    </recommendedName>
    <alternativeName>
        <fullName evidence="13">Inactive phosphatidylinositol 3-phosphatase 9</fullName>
    </alternativeName>
</protein>
<dbReference type="Proteomes" id="UP000550309">
    <property type="component" value="Unassembled WGS sequence"/>
</dbReference>
<dbReference type="PROSITE" id="PS51339">
    <property type="entry name" value="PPASE_MYOTUBULARIN"/>
    <property type="match status" value="1"/>
</dbReference>
<dbReference type="AlphaFoldDB" id="A0A7K5Z9V9"/>
<organism evidence="16 17">
    <name type="scientific">Onychorhynchus coronatus</name>
    <name type="common">Royal flycatcher</name>
    <dbReference type="NCBI Taxonomy" id="360224"/>
    <lineage>
        <taxon>Eukaryota</taxon>
        <taxon>Metazoa</taxon>
        <taxon>Chordata</taxon>
        <taxon>Craniata</taxon>
        <taxon>Vertebrata</taxon>
        <taxon>Euteleostomi</taxon>
        <taxon>Archelosauria</taxon>
        <taxon>Archosauria</taxon>
        <taxon>Dinosauria</taxon>
        <taxon>Saurischia</taxon>
        <taxon>Theropoda</taxon>
        <taxon>Coelurosauria</taxon>
        <taxon>Aves</taxon>
        <taxon>Neognathae</taxon>
        <taxon>Neoaves</taxon>
        <taxon>Telluraves</taxon>
        <taxon>Australaves</taxon>
        <taxon>Passeriformes</taxon>
        <taxon>Tyrannidae</taxon>
        <taxon>Onychorhynchus</taxon>
    </lineage>
</organism>
<dbReference type="CDD" id="cd14536">
    <property type="entry name" value="PTP-MTMR9"/>
    <property type="match status" value="1"/>
</dbReference>
<dbReference type="Pfam" id="PF06602">
    <property type="entry name" value="Myotub-related"/>
    <property type="match status" value="1"/>
</dbReference>
<dbReference type="InterPro" id="IPR011993">
    <property type="entry name" value="PH-like_dom_sf"/>
</dbReference>
<dbReference type="GO" id="GO:0005829">
    <property type="term" value="C:cytosol"/>
    <property type="evidence" value="ECO:0007669"/>
    <property type="project" value="UniProtKB-ARBA"/>
</dbReference>
<dbReference type="EMBL" id="VZRK01000003">
    <property type="protein sequence ID" value="NWU74289.1"/>
    <property type="molecule type" value="Genomic_DNA"/>
</dbReference>
<accession>A0A7K5Z9V9</accession>
<feature type="non-terminal residue" evidence="16">
    <location>
        <position position="550"/>
    </location>
</feature>
<dbReference type="InterPro" id="IPR029021">
    <property type="entry name" value="Prot-tyrosine_phosphatase-like"/>
</dbReference>
<dbReference type="InterPro" id="IPR010569">
    <property type="entry name" value="Myotubularin-like_Pase_dom"/>
</dbReference>
<dbReference type="PANTHER" id="PTHR10807">
    <property type="entry name" value="MYOTUBULARIN-RELATED"/>
    <property type="match status" value="1"/>
</dbReference>
<evidence type="ECO:0000256" key="3">
    <source>
        <dbReference type="ARBA" id="ARBA00004599"/>
    </source>
</evidence>
<evidence type="ECO:0000259" key="15">
    <source>
        <dbReference type="PROSITE" id="PS51339"/>
    </source>
</evidence>
<feature type="domain" description="Myotubularin phosphatase" evidence="15">
    <location>
        <begin position="124"/>
        <end position="499"/>
    </location>
</feature>
<keyword evidence="8" id="KW-0007">Acetylation</keyword>
<evidence type="ECO:0000256" key="5">
    <source>
        <dbReference type="ARBA" id="ARBA00022475"/>
    </source>
</evidence>
<comment type="subcellular location">
    <subcellularLocation>
        <location evidence="3">Cell projection</location>
        <location evidence="3">Ruffle membrane</location>
        <topology evidence="3">Peripheral membrane protein</topology>
        <orientation evidence="3">Cytoplasmic side</orientation>
    </subcellularLocation>
    <subcellularLocation>
        <location evidence="2">Cytoplasm</location>
        <location evidence="2">Perinuclear region</location>
    </subcellularLocation>
    <subcellularLocation>
        <location evidence="1">Endoplasmic reticulum</location>
    </subcellularLocation>
</comment>
<evidence type="ECO:0000256" key="14">
    <source>
        <dbReference type="SAM" id="Coils"/>
    </source>
</evidence>
<evidence type="ECO:0000256" key="6">
    <source>
        <dbReference type="ARBA" id="ARBA00022490"/>
    </source>
</evidence>
<sequence>MEFAELIKTPRADNVVLHRPFHEAVEGTLCLTGHHLIFSSRRHDNAEELWLLHSNIDSCEKRFVGSLGTIVIKCKDLRIIQLDIPGMEECLNIASSIEVLSTLDSVTLLYPFFYRPMFEVLEDGWRSFLPDQEFELLSSVADEWRLSCVNKEFSVCASYPPVVIVPKCITDEELRKVAMFRHGSRFPVLSYYHKKNGMIMMRSSQPLTGTNGRRCKEDEKLINASLRPGKRGYIIDTRSLNVAQQARAKGGGFEQEVHYPQWRRIHKGIERFNILQESLIKLVEACNDQSHNMDRWLSKLEASNWLTHVKEILTTACLAAQCIDREGASVLVHGTEGTDSTLQVTSLAQIILDPRCRTIRGFESLVVREWLQAGHPFQQRCAQSAYSNSKQKWEAPVFLLFLDCVWQILRQFPCSFEFNEQFLIMLFEHAYASQFGTFLGNNESERAKLKLPQKTMSLWSWVNRKEELRKFQNPIYEANSLVIWPAVAPQSLQLWAGVFLRWNRPSQYLEEAQEEMVKIIQYNKELQDKVKVLRRHLAEMEAAERAQGHM</sequence>
<evidence type="ECO:0000256" key="11">
    <source>
        <dbReference type="ARBA" id="ARBA00023273"/>
    </source>
</evidence>
<comment type="caution">
    <text evidence="16">The sequence shown here is derived from an EMBL/GenBank/DDBJ whole genome shotgun (WGS) entry which is preliminary data.</text>
</comment>
<evidence type="ECO:0000256" key="12">
    <source>
        <dbReference type="ARBA" id="ARBA00072711"/>
    </source>
</evidence>
<dbReference type="CDD" id="cd13211">
    <property type="entry name" value="PH-GRAM_MTMR9"/>
    <property type="match status" value="1"/>
</dbReference>
<keyword evidence="6" id="KW-0963">Cytoplasm</keyword>
<evidence type="ECO:0000256" key="7">
    <source>
        <dbReference type="ARBA" id="ARBA00022824"/>
    </source>
</evidence>
<dbReference type="GO" id="GO:0046856">
    <property type="term" value="P:phosphatidylinositol dephosphorylation"/>
    <property type="evidence" value="ECO:0007669"/>
    <property type="project" value="TreeGrafter"/>
</dbReference>
<proteinExistence type="inferred from homology"/>
<dbReference type="SUPFAM" id="SSF52799">
    <property type="entry name" value="(Phosphotyrosine protein) phosphatases II"/>
    <property type="match status" value="1"/>
</dbReference>
<keyword evidence="17" id="KW-1185">Reference proteome</keyword>